<reference evidence="1 2" key="1">
    <citation type="submission" date="2022-05" db="EMBL/GenBank/DDBJ databases">
        <title>Complete sequence of strain NY11312.</title>
        <authorList>
            <person name="Zhou D."/>
        </authorList>
    </citation>
    <scope>NUCLEOTIDE SEQUENCE [LARGE SCALE GENOMIC DNA]</scope>
    <source>
        <strain evidence="1 2">NY11312</strain>
    </source>
</reference>
<proteinExistence type="predicted"/>
<sequence length="44" mass="5470">MHRNHSAQFWQAVHARYPEWKQQRDYLRSEGRQLKGQLLQLFCK</sequence>
<protein>
    <submittedName>
        <fullName evidence="1">DUF45 domain-containing protein</fullName>
    </submittedName>
</protein>
<keyword evidence="2" id="KW-1185">Reference proteome</keyword>
<organism evidence="1 2">
    <name type="scientific">Alcaligenes faecalis</name>
    <dbReference type="NCBI Taxonomy" id="511"/>
    <lineage>
        <taxon>Bacteria</taxon>
        <taxon>Pseudomonadati</taxon>
        <taxon>Pseudomonadota</taxon>
        <taxon>Betaproteobacteria</taxon>
        <taxon>Burkholderiales</taxon>
        <taxon>Alcaligenaceae</taxon>
        <taxon>Alcaligenes</taxon>
    </lineage>
</organism>
<dbReference type="Proteomes" id="UP001211866">
    <property type="component" value="Chromosome"/>
</dbReference>
<accession>A0ABY7NAL8</accession>
<name>A0ABY7NAL8_ALCFA</name>
<evidence type="ECO:0000313" key="1">
    <source>
        <dbReference type="EMBL" id="WBM40270.1"/>
    </source>
</evidence>
<dbReference type="RefSeq" id="WP_270120236.1">
    <property type="nucleotide sequence ID" value="NZ_CP096916.1"/>
</dbReference>
<evidence type="ECO:0000313" key="2">
    <source>
        <dbReference type="Proteomes" id="UP001211866"/>
    </source>
</evidence>
<gene>
    <name evidence="1" type="ORF">M2J83_03250</name>
</gene>
<dbReference type="EMBL" id="CP096916">
    <property type="protein sequence ID" value="WBM40270.1"/>
    <property type="molecule type" value="Genomic_DNA"/>
</dbReference>